<protein>
    <submittedName>
        <fullName evidence="1">Uncharacterized protein</fullName>
    </submittedName>
</protein>
<name>A0A8X7W6T0_BRACI</name>
<sequence>MLLSGFSTSSLQIDLPSVPPHLTFAEPACQHSNLRYHNVNATYAPKSEHKLCHLKSPPERNLEPSPLLCMVPSSPLIGKCTFPSAGTTLVAARCLDKAFVVDLVGIGP</sequence>
<organism evidence="1 2">
    <name type="scientific">Brassica carinata</name>
    <name type="common">Ethiopian mustard</name>
    <name type="synonym">Abyssinian cabbage</name>
    <dbReference type="NCBI Taxonomy" id="52824"/>
    <lineage>
        <taxon>Eukaryota</taxon>
        <taxon>Viridiplantae</taxon>
        <taxon>Streptophyta</taxon>
        <taxon>Embryophyta</taxon>
        <taxon>Tracheophyta</taxon>
        <taxon>Spermatophyta</taxon>
        <taxon>Magnoliopsida</taxon>
        <taxon>eudicotyledons</taxon>
        <taxon>Gunneridae</taxon>
        <taxon>Pentapetalae</taxon>
        <taxon>rosids</taxon>
        <taxon>malvids</taxon>
        <taxon>Brassicales</taxon>
        <taxon>Brassicaceae</taxon>
        <taxon>Brassiceae</taxon>
        <taxon>Brassica</taxon>
    </lineage>
</organism>
<accession>A0A8X7W6T0</accession>
<reference evidence="1 2" key="1">
    <citation type="submission" date="2020-02" db="EMBL/GenBank/DDBJ databases">
        <authorList>
            <person name="Ma Q."/>
            <person name="Huang Y."/>
            <person name="Song X."/>
            <person name="Pei D."/>
        </authorList>
    </citation>
    <scope>NUCLEOTIDE SEQUENCE [LARGE SCALE GENOMIC DNA]</scope>
    <source>
        <strain evidence="1">Sxm20200214</strain>
        <tissue evidence="1">Leaf</tissue>
    </source>
</reference>
<gene>
    <name evidence="1" type="ORF">Bca52824_016643</name>
</gene>
<proteinExistence type="predicted"/>
<evidence type="ECO:0000313" key="1">
    <source>
        <dbReference type="EMBL" id="KAG2323430.1"/>
    </source>
</evidence>
<dbReference type="EMBL" id="JAAMPC010000003">
    <property type="protein sequence ID" value="KAG2323430.1"/>
    <property type="molecule type" value="Genomic_DNA"/>
</dbReference>
<evidence type="ECO:0000313" key="2">
    <source>
        <dbReference type="Proteomes" id="UP000886595"/>
    </source>
</evidence>
<dbReference type="AlphaFoldDB" id="A0A8X7W6T0"/>
<comment type="caution">
    <text evidence="1">The sequence shown here is derived from an EMBL/GenBank/DDBJ whole genome shotgun (WGS) entry which is preliminary data.</text>
</comment>
<keyword evidence="2" id="KW-1185">Reference proteome</keyword>
<dbReference type="Proteomes" id="UP000886595">
    <property type="component" value="Unassembled WGS sequence"/>
</dbReference>